<dbReference type="SUPFAM" id="SSF81343">
    <property type="entry name" value="Fumarate reductase respiratory complex transmembrane subunits"/>
    <property type="match status" value="1"/>
</dbReference>
<dbReference type="RefSeq" id="WP_113647251.1">
    <property type="nucleotide sequence ID" value="NZ_QMHN01000003.1"/>
</dbReference>
<dbReference type="CDD" id="cd03498">
    <property type="entry name" value="SQR_TypeB_2_TM"/>
    <property type="match status" value="1"/>
</dbReference>
<reference evidence="2 3" key="1">
    <citation type="submission" date="2018-06" db="EMBL/GenBank/DDBJ databases">
        <title>Pedobacter endophyticus sp. nov., an endophytic bacterium isolated from a leaf of Triticum aestivum.</title>
        <authorList>
            <person name="Zhang L."/>
        </authorList>
    </citation>
    <scope>NUCLEOTIDE SEQUENCE [LARGE SCALE GENOMIC DNA]</scope>
    <source>
        <strain evidence="2 3">CM134L-2</strain>
    </source>
</reference>
<feature type="transmembrane region" description="Helical" evidence="1">
    <location>
        <begin position="197"/>
        <end position="220"/>
    </location>
</feature>
<feature type="transmembrane region" description="Helical" evidence="1">
    <location>
        <begin position="156"/>
        <end position="176"/>
    </location>
</feature>
<dbReference type="Proteomes" id="UP000284120">
    <property type="component" value="Unassembled WGS sequence"/>
</dbReference>
<evidence type="ECO:0000256" key="1">
    <source>
        <dbReference type="SAM" id="Phobius"/>
    </source>
</evidence>
<evidence type="ECO:0000313" key="2">
    <source>
        <dbReference type="EMBL" id="RWU07340.1"/>
    </source>
</evidence>
<dbReference type="InterPro" id="IPR034804">
    <property type="entry name" value="SQR/QFR_C/D"/>
</dbReference>
<feature type="transmembrane region" description="Helical" evidence="1">
    <location>
        <begin position="105"/>
        <end position="129"/>
    </location>
</feature>
<protein>
    <submittedName>
        <fullName evidence="2">Succinate dehydrogenase cytochrome b subunit</fullName>
    </submittedName>
</protein>
<sequence length="222" mass="25123">MSSLSKAFTSSIGKKFVMGLTGLFLISFLIVHVSINALIFLNDSGETFNVAADFMGHNIVIRIMEVGLFVGIILHIVQAIILTSQNNAARPEKYAYNKASANSKWYSRSMGLLGTLILMFLVLHLYHFWWPTKVAVYTHQEHNTFQNIVMIFQEPWVVVVYVLGVISLGYHLLHGFQSAFQTMGWNHKKWTPVVKTVGIWFSIIVPIIFALMPISIYLGWIG</sequence>
<feature type="transmembrane region" description="Helical" evidence="1">
    <location>
        <begin position="16"/>
        <end position="39"/>
    </location>
</feature>
<dbReference type="AlphaFoldDB" id="A0A443YTZ6"/>
<comment type="caution">
    <text evidence="2">The sequence shown here is derived from an EMBL/GenBank/DDBJ whole genome shotgun (WGS) entry which is preliminary data.</text>
</comment>
<dbReference type="GO" id="GO:0016020">
    <property type="term" value="C:membrane"/>
    <property type="evidence" value="ECO:0007669"/>
    <property type="project" value="InterPro"/>
</dbReference>
<dbReference type="Gene3D" id="1.20.1300.10">
    <property type="entry name" value="Fumarate reductase/succinate dehydrogenase, transmembrane subunit"/>
    <property type="match status" value="1"/>
</dbReference>
<keyword evidence="1" id="KW-0812">Transmembrane</keyword>
<dbReference type="OrthoDB" id="9802842at2"/>
<dbReference type="InterPro" id="IPR011138">
    <property type="entry name" value="Cytochrome_b-558"/>
</dbReference>
<evidence type="ECO:0000313" key="3">
    <source>
        <dbReference type="Proteomes" id="UP000284120"/>
    </source>
</evidence>
<dbReference type="EMBL" id="SAYW01000003">
    <property type="protein sequence ID" value="RWU07340.1"/>
    <property type="molecule type" value="Genomic_DNA"/>
</dbReference>
<accession>A0A443YTZ6</accession>
<keyword evidence="1" id="KW-1133">Transmembrane helix</keyword>
<dbReference type="NCBIfam" id="TIGR02046">
    <property type="entry name" value="sdhC_b558_fam"/>
    <property type="match status" value="1"/>
</dbReference>
<name>A0A443YTZ6_9SPHI</name>
<keyword evidence="3" id="KW-1185">Reference proteome</keyword>
<proteinExistence type="predicted"/>
<gene>
    <name evidence="2" type="ORF">DPV69_10110</name>
</gene>
<keyword evidence="1" id="KW-0472">Membrane</keyword>
<feature type="transmembrane region" description="Helical" evidence="1">
    <location>
        <begin position="59"/>
        <end position="84"/>
    </location>
</feature>
<organism evidence="2 3">
    <name type="scientific">Pedobacter chitinilyticus</name>
    <dbReference type="NCBI Taxonomy" id="2233776"/>
    <lineage>
        <taxon>Bacteria</taxon>
        <taxon>Pseudomonadati</taxon>
        <taxon>Bacteroidota</taxon>
        <taxon>Sphingobacteriia</taxon>
        <taxon>Sphingobacteriales</taxon>
        <taxon>Sphingobacteriaceae</taxon>
        <taxon>Pedobacter</taxon>
    </lineage>
</organism>